<organism evidence="2 3">
    <name type="scientific">Leuconostoc carnosum</name>
    <dbReference type="NCBI Taxonomy" id="1252"/>
    <lineage>
        <taxon>Bacteria</taxon>
        <taxon>Bacillati</taxon>
        <taxon>Bacillota</taxon>
        <taxon>Bacilli</taxon>
        <taxon>Lactobacillales</taxon>
        <taxon>Lactobacillaceae</taxon>
        <taxon>Leuconostoc</taxon>
    </lineage>
</organism>
<dbReference type="InterPro" id="IPR039422">
    <property type="entry name" value="MarR/SlyA-like"/>
</dbReference>
<sequence length="152" mass="17476">MAHLELMAEFINIYMSALKNLEKLISQPTSEFGVSFEQWLIMSSVAASSVPLTMTEIATERGVTKGAIARQLKPLFERDYLKQSHDDQDRRRVLLSLTVEGQRVEKIVTQRVGARFDKWLDIYGLDEGRDLLKTFHRLNQLIIQPELNKGKD</sequence>
<name>A0AAE6IJ01_LEUCA</name>
<dbReference type="PANTHER" id="PTHR33164:SF89">
    <property type="entry name" value="MARR FAMILY REGULATORY PROTEIN"/>
    <property type="match status" value="1"/>
</dbReference>
<dbReference type="AlphaFoldDB" id="A0AAE6IJ01"/>
<evidence type="ECO:0000259" key="1">
    <source>
        <dbReference type="PROSITE" id="PS50995"/>
    </source>
</evidence>
<dbReference type="Gene3D" id="1.10.10.10">
    <property type="entry name" value="Winged helix-like DNA-binding domain superfamily/Winged helix DNA-binding domain"/>
    <property type="match status" value="1"/>
</dbReference>
<dbReference type="SMART" id="SM00347">
    <property type="entry name" value="HTH_MARR"/>
    <property type="match status" value="1"/>
</dbReference>
<dbReference type="InterPro" id="IPR000835">
    <property type="entry name" value="HTH_MarR-typ"/>
</dbReference>
<dbReference type="PROSITE" id="PS50995">
    <property type="entry name" value="HTH_MARR_2"/>
    <property type="match status" value="1"/>
</dbReference>
<dbReference type="Pfam" id="PF12802">
    <property type="entry name" value="MarR_2"/>
    <property type="match status" value="1"/>
</dbReference>
<dbReference type="Proteomes" id="UP000321332">
    <property type="component" value="Chromosome"/>
</dbReference>
<dbReference type="RefSeq" id="WP_014973901.1">
    <property type="nucleotide sequence ID" value="NZ_BPKR01000008.1"/>
</dbReference>
<feature type="domain" description="HTH marR-type" evidence="1">
    <location>
        <begin position="7"/>
        <end position="140"/>
    </location>
</feature>
<evidence type="ECO:0000313" key="3">
    <source>
        <dbReference type="Proteomes" id="UP000321332"/>
    </source>
</evidence>
<reference evidence="2 3" key="1">
    <citation type="submission" date="2019-06" db="EMBL/GenBank/DDBJ databases">
        <title>Genome analyses of bacteria isolated from kimchi.</title>
        <authorList>
            <person name="Lee S."/>
            <person name="Ahn S."/>
            <person name="Roh S."/>
        </authorList>
    </citation>
    <scope>NUCLEOTIDE SEQUENCE [LARGE SCALE GENOMIC DNA]</scope>
    <source>
        <strain evidence="2 3">CBA3620</strain>
    </source>
</reference>
<dbReference type="InterPro" id="IPR036388">
    <property type="entry name" value="WH-like_DNA-bd_sf"/>
</dbReference>
<dbReference type="PANTHER" id="PTHR33164">
    <property type="entry name" value="TRANSCRIPTIONAL REGULATOR, MARR FAMILY"/>
    <property type="match status" value="1"/>
</dbReference>
<evidence type="ECO:0000313" key="2">
    <source>
        <dbReference type="EMBL" id="QEA33160.1"/>
    </source>
</evidence>
<accession>A0AAE6IJ01</accession>
<dbReference type="InterPro" id="IPR036390">
    <property type="entry name" value="WH_DNA-bd_sf"/>
</dbReference>
<protein>
    <submittedName>
        <fullName evidence="2">Winged helix-turn-helix transcriptional regulator</fullName>
    </submittedName>
</protein>
<proteinExistence type="predicted"/>
<dbReference type="GeneID" id="61186667"/>
<dbReference type="SUPFAM" id="SSF46785">
    <property type="entry name" value="Winged helix' DNA-binding domain"/>
    <property type="match status" value="1"/>
</dbReference>
<dbReference type="GO" id="GO:0006950">
    <property type="term" value="P:response to stress"/>
    <property type="evidence" value="ECO:0007669"/>
    <property type="project" value="TreeGrafter"/>
</dbReference>
<dbReference type="OMA" id="FEQWLIM"/>
<dbReference type="EMBL" id="CP042374">
    <property type="protein sequence ID" value="QEA33160.1"/>
    <property type="molecule type" value="Genomic_DNA"/>
</dbReference>
<gene>
    <name evidence="2" type="ORF">FGL89_02850</name>
</gene>
<dbReference type="GO" id="GO:0003700">
    <property type="term" value="F:DNA-binding transcription factor activity"/>
    <property type="evidence" value="ECO:0007669"/>
    <property type="project" value="InterPro"/>
</dbReference>